<organism evidence="1 2">
    <name type="scientific">Atta colombica</name>
    <dbReference type="NCBI Taxonomy" id="520822"/>
    <lineage>
        <taxon>Eukaryota</taxon>
        <taxon>Metazoa</taxon>
        <taxon>Ecdysozoa</taxon>
        <taxon>Arthropoda</taxon>
        <taxon>Hexapoda</taxon>
        <taxon>Insecta</taxon>
        <taxon>Pterygota</taxon>
        <taxon>Neoptera</taxon>
        <taxon>Endopterygota</taxon>
        <taxon>Hymenoptera</taxon>
        <taxon>Apocrita</taxon>
        <taxon>Aculeata</taxon>
        <taxon>Formicoidea</taxon>
        <taxon>Formicidae</taxon>
        <taxon>Myrmicinae</taxon>
        <taxon>Atta</taxon>
    </lineage>
</organism>
<proteinExistence type="predicted"/>
<dbReference type="AlphaFoldDB" id="A0A195BZ95"/>
<dbReference type="Gene3D" id="3.30.420.10">
    <property type="entry name" value="Ribonuclease H-like superfamily/Ribonuclease H"/>
    <property type="match status" value="1"/>
</dbReference>
<sequence>MEQRTVIKFNAKLDKSASEFRLMQQVSWSLLHDNTLSHNSLIIRQPFLTRSPCDFSLFPKLKLKLKGCFFEDIPTIQTASIWVLEVIPQNELDHAFESLLNRCNKCIEAIEDYFE</sequence>
<reference evidence="1 2" key="1">
    <citation type="submission" date="2015-09" db="EMBL/GenBank/DDBJ databases">
        <title>Atta colombica WGS genome.</title>
        <authorList>
            <person name="Nygaard S."/>
            <person name="Hu H."/>
            <person name="Boomsma J."/>
            <person name="Zhang G."/>
        </authorList>
    </citation>
    <scope>NUCLEOTIDE SEQUENCE [LARGE SCALE GENOMIC DNA]</scope>
    <source>
        <strain evidence="1">Treedump-2</strain>
        <tissue evidence="1">Whole body</tissue>
    </source>
</reference>
<dbReference type="GO" id="GO:0003676">
    <property type="term" value="F:nucleic acid binding"/>
    <property type="evidence" value="ECO:0007669"/>
    <property type="project" value="InterPro"/>
</dbReference>
<protein>
    <submittedName>
        <fullName evidence="1">Uncharacterized protein</fullName>
    </submittedName>
</protein>
<dbReference type="InterPro" id="IPR036397">
    <property type="entry name" value="RNaseH_sf"/>
</dbReference>
<dbReference type="Proteomes" id="UP000078540">
    <property type="component" value="Unassembled WGS sequence"/>
</dbReference>
<evidence type="ECO:0000313" key="1">
    <source>
        <dbReference type="EMBL" id="KYM93251.1"/>
    </source>
</evidence>
<gene>
    <name evidence="1" type="ORF">ALC53_00187</name>
</gene>
<dbReference type="EMBL" id="KQ976394">
    <property type="protein sequence ID" value="KYM93251.1"/>
    <property type="molecule type" value="Genomic_DNA"/>
</dbReference>
<accession>A0A195BZ95</accession>
<name>A0A195BZ95_9HYME</name>
<keyword evidence="2" id="KW-1185">Reference proteome</keyword>
<evidence type="ECO:0000313" key="2">
    <source>
        <dbReference type="Proteomes" id="UP000078540"/>
    </source>
</evidence>